<evidence type="ECO:0000313" key="6">
    <source>
        <dbReference type="Proteomes" id="UP001296873"/>
    </source>
</evidence>
<evidence type="ECO:0000256" key="2">
    <source>
        <dbReference type="PROSITE-ProRule" id="PRU00169"/>
    </source>
</evidence>
<name>A0ABS1DCN9_9PROT</name>
<evidence type="ECO:0000313" key="5">
    <source>
        <dbReference type="EMBL" id="MBK1668221.1"/>
    </source>
</evidence>
<sequence>MTTPTPGRSAPDPTRRVWPVPGRGPGRLGRVLLVADDPLSPSRLAAVLRRAGFFVLVAQSGRHALREICMRGFELVITDVVVQDLDGLELLRWLRRLHGGIPAIALSGAGPDAGALYAKAAQCIGADVTLPKPAEPASVLAAAHRLTARPGPGRSWGAPAPADAPVSAT</sequence>
<dbReference type="Proteomes" id="UP001296873">
    <property type="component" value="Unassembled WGS sequence"/>
</dbReference>
<comment type="caution">
    <text evidence="5">The sequence shown here is derived from an EMBL/GenBank/DDBJ whole genome shotgun (WGS) entry which is preliminary data.</text>
</comment>
<keyword evidence="6" id="KW-1185">Reference proteome</keyword>
<evidence type="ECO:0000256" key="3">
    <source>
        <dbReference type="SAM" id="MobiDB-lite"/>
    </source>
</evidence>
<evidence type="ECO:0000256" key="1">
    <source>
        <dbReference type="ARBA" id="ARBA00022553"/>
    </source>
</evidence>
<gene>
    <name evidence="5" type="ORF">CKO28_09240</name>
</gene>
<dbReference type="Gene3D" id="3.40.50.2300">
    <property type="match status" value="1"/>
</dbReference>
<feature type="region of interest" description="Disordered" evidence="3">
    <location>
        <begin position="149"/>
        <end position="169"/>
    </location>
</feature>
<dbReference type="InterPro" id="IPR050595">
    <property type="entry name" value="Bact_response_regulator"/>
</dbReference>
<dbReference type="InterPro" id="IPR001789">
    <property type="entry name" value="Sig_transdc_resp-reg_receiver"/>
</dbReference>
<feature type="modified residue" description="4-aspartylphosphate" evidence="2">
    <location>
        <position position="79"/>
    </location>
</feature>
<accession>A0ABS1DCN9</accession>
<protein>
    <recommendedName>
        <fullName evidence="4">Response regulatory domain-containing protein</fullName>
    </recommendedName>
</protein>
<dbReference type="RefSeq" id="WP_200340446.1">
    <property type="nucleotide sequence ID" value="NZ_NRRL01000019.1"/>
</dbReference>
<reference evidence="5 6" key="1">
    <citation type="journal article" date="2020" name="Microorganisms">
        <title>Osmotic Adaptation and Compatible Solute Biosynthesis of Phototrophic Bacteria as Revealed from Genome Analyses.</title>
        <authorList>
            <person name="Imhoff J.F."/>
            <person name="Rahn T."/>
            <person name="Kunzel S."/>
            <person name="Keller A."/>
            <person name="Neulinger S.C."/>
        </authorList>
    </citation>
    <scope>NUCLEOTIDE SEQUENCE [LARGE SCALE GENOMIC DNA]</scope>
    <source>
        <strain evidence="5 6">DSM 9895</strain>
    </source>
</reference>
<proteinExistence type="predicted"/>
<keyword evidence="1 2" id="KW-0597">Phosphoprotein</keyword>
<dbReference type="InterPro" id="IPR011006">
    <property type="entry name" value="CheY-like_superfamily"/>
</dbReference>
<dbReference type="PANTHER" id="PTHR44591">
    <property type="entry name" value="STRESS RESPONSE REGULATOR PROTEIN 1"/>
    <property type="match status" value="1"/>
</dbReference>
<dbReference type="SMART" id="SM00448">
    <property type="entry name" value="REC"/>
    <property type="match status" value="1"/>
</dbReference>
<feature type="region of interest" description="Disordered" evidence="3">
    <location>
        <begin position="1"/>
        <end position="22"/>
    </location>
</feature>
<dbReference type="PROSITE" id="PS50110">
    <property type="entry name" value="RESPONSE_REGULATORY"/>
    <property type="match status" value="1"/>
</dbReference>
<dbReference type="Pfam" id="PF00072">
    <property type="entry name" value="Response_reg"/>
    <property type="match status" value="1"/>
</dbReference>
<evidence type="ECO:0000259" key="4">
    <source>
        <dbReference type="PROSITE" id="PS50110"/>
    </source>
</evidence>
<dbReference type="PANTHER" id="PTHR44591:SF3">
    <property type="entry name" value="RESPONSE REGULATORY DOMAIN-CONTAINING PROTEIN"/>
    <property type="match status" value="1"/>
</dbReference>
<dbReference type="EMBL" id="NRRL01000019">
    <property type="protein sequence ID" value="MBK1668221.1"/>
    <property type="molecule type" value="Genomic_DNA"/>
</dbReference>
<dbReference type="SUPFAM" id="SSF52172">
    <property type="entry name" value="CheY-like"/>
    <property type="match status" value="1"/>
</dbReference>
<feature type="domain" description="Response regulatory" evidence="4">
    <location>
        <begin position="30"/>
        <end position="147"/>
    </location>
</feature>
<organism evidence="5 6">
    <name type="scientific">Rhodovibrio sodomensis</name>
    <dbReference type="NCBI Taxonomy" id="1088"/>
    <lineage>
        <taxon>Bacteria</taxon>
        <taxon>Pseudomonadati</taxon>
        <taxon>Pseudomonadota</taxon>
        <taxon>Alphaproteobacteria</taxon>
        <taxon>Rhodospirillales</taxon>
        <taxon>Rhodovibrionaceae</taxon>
        <taxon>Rhodovibrio</taxon>
    </lineage>
</organism>